<dbReference type="InterPro" id="IPR014729">
    <property type="entry name" value="Rossmann-like_a/b/a_fold"/>
</dbReference>
<sequence>MTVKTRFAPSPTGFLHVGGARTALFSWLYAQHCKGEFVLRIEDTDRERSTQEAIDAIIESMKWIDLKWDEGPYYQTKRFDRYREVIDQLLKEGKAYKCYCSKERLEQMREEQMKNGQKPRYDGHCRDDHSEHAPDEPYVIRFRNPDEGIVAFDDMVKGHIEVKNSELDDLIIQRSDGTPTYNFCVVVDDWDMGITHVIRGDDHVNNTPRQINLYKALGAPVPVFCHLAMILGDDGAKLSKRHGAVSVMQYREDGYLPEALVNYLVRLGWSHGDQEIFTRQEMIDLFTLDAITKSASGFNTKKLEWLNAHYMKTLPAEQVAKELVWHLNRIGITDLSNGPKPEEVVRNYCERTHTLKEMAQKAACYYQDITEYDPAGVKKWIKEGSVDVLKDSLEALNALSSWDAASIDKVLEEVAAKREIGMGKVGQPLRIAVTGSAMSPGIGDTMMLVGRERTLSRIQKAIEHFGA</sequence>
<comment type="function">
    <text evidence="10">Catalyzes the attachment of glutamate to tRNA(Glu) in a two-step reaction: glutamate is first activated by ATP to form Glu-AMP and then transferred to the acceptor end of tRNA(Glu).</text>
</comment>
<evidence type="ECO:0000256" key="7">
    <source>
        <dbReference type="ARBA" id="ARBA00022840"/>
    </source>
</evidence>
<dbReference type="SUPFAM" id="SSF48163">
    <property type="entry name" value="An anticodon-binding domain of class I aminoacyl-tRNA synthetases"/>
    <property type="match status" value="1"/>
</dbReference>
<keyword evidence="8 10" id="KW-0648">Protein biosynthesis</keyword>
<dbReference type="Pfam" id="PF00749">
    <property type="entry name" value="tRNA-synt_1c"/>
    <property type="match status" value="1"/>
</dbReference>
<dbReference type="GO" id="GO:0005829">
    <property type="term" value="C:cytosol"/>
    <property type="evidence" value="ECO:0007669"/>
    <property type="project" value="TreeGrafter"/>
</dbReference>
<name>A0A1T4VP98_9GAMM</name>
<evidence type="ECO:0000256" key="1">
    <source>
        <dbReference type="ARBA" id="ARBA00004496"/>
    </source>
</evidence>
<dbReference type="HAMAP" id="MF_00022">
    <property type="entry name" value="Glu_tRNA_synth_type1"/>
    <property type="match status" value="1"/>
</dbReference>
<comment type="subcellular location">
    <subcellularLocation>
        <location evidence="1 10">Cytoplasm</location>
    </subcellularLocation>
</comment>
<dbReference type="GO" id="GO:0000049">
    <property type="term" value="F:tRNA binding"/>
    <property type="evidence" value="ECO:0007669"/>
    <property type="project" value="InterPro"/>
</dbReference>
<comment type="catalytic activity">
    <reaction evidence="10">
        <text>tRNA(Glu) + L-glutamate + ATP = L-glutamyl-tRNA(Glu) + AMP + diphosphate</text>
        <dbReference type="Rhea" id="RHEA:23540"/>
        <dbReference type="Rhea" id="RHEA-COMP:9663"/>
        <dbReference type="Rhea" id="RHEA-COMP:9680"/>
        <dbReference type="ChEBI" id="CHEBI:29985"/>
        <dbReference type="ChEBI" id="CHEBI:30616"/>
        <dbReference type="ChEBI" id="CHEBI:33019"/>
        <dbReference type="ChEBI" id="CHEBI:78442"/>
        <dbReference type="ChEBI" id="CHEBI:78520"/>
        <dbReference type="ChEBI" id="CHEBI:456215"/>
        <dbReference type="EC" id="6.1.1.17"/>
    </reaction>
</comment>
<protein>
    <recommendedName>
        <fullName evidence="10">Glutamate--tRNA ligase</fullName>
        <ecNumber evidence="10">6.1.1.17</ecNumber>
    </recommendedName>
    <alternativeName>
        <fullName evidence="10">Glutamyl-tRNA synthetase</fullName>
        <shortName evidence="10">GluRS</shortName>
    </alternativeName>
</protein>
<keyword evidence="14" id="KW-1185">Reference proteome</keyword>
<evidence type="ECO:0000256" key="8">
    <source>
        <dbReference type="ARBA" id="ARBA00022917"/>
    </source>
</evidence>
<dbReference type="Gene3D" id="3.40.50.620">
    <property type="entry name" value="HUPs"/>
    <property type="match status" value="1"/>
</dbReference>
<feature type="domain" description="Glutamyl/glutaminyl-tRNA synthetase class Ib catalytic" evidence="11">
    <location>
        <begin position="3"/>
        <end position="305"/>
    </location>
</feature>
<dbReference type="InterPro" id="IPR049940">
    <property type="entry name" value="GluQ/Sye"/>
</dbReference>
<comment type="subunit">
    <text evidence="3 10">Monomer.</text>
</comment>
<keyword evidence="10" id="KW-0479">Metal-binding</keyword>
<dbReference type="CDD" id="cd00808">
    <property type="entry name" value="GluRS_core"/>
    <property type="match status" value="1"/>
</dbReference>
<feature type="binding site" evidence="10">
    <location>
        <position position="240"/>
    </location>
    <ligand>
        <name>ATP</name>
        <dbReference type="ChEBI" id="CHEBI:30616"/>
    </ligand>
</feature>
<evidence type="ECO:0000256" key="5">
    <source>
        <dbReference type="ARBA" id="ARBA00022598"/>
    </source>
</evidence>
<evidence type="ECO:0000256" key="4">
    <source>
        <dbReference type="ARBA" id="ARBA00022490"/>
    </source>
</evidence>
<dbReference type="STRING" id="83771.SAMN02910357_01866"/>
<feature type="binding site" evidence="10">
    <location>
        <position position="100"/>
    </location>
    <ligand>
        <name>Zn(2+)</name>
        <dbReference type="ChEBI" id="CHEBI:29105"/>
    </ligand>
</feature>
<feature type="binding site" evidence="10">
    <location>
        <position position="125"/>
    </location>
    <ligand>
        <name>Zn(2+)</name>
        <dbReference type="ChEBI" id="CHEBI:29105"/>
    </ligand>
</feature>
<dbReference type="Proteomes" id="UP000242432">
    <property type="component" value="Unassembled WGS sequence"/>
</dbReference>
<evidence type="ECO:0000259" key="12">
    <source>
        <dbReference type="Pfam" id="PF19269"/>
    </source>
</evidence>
<evidence type="ECO:0000313" key="14">
    <source>
        <dbReference type="Proteomes" id="UP000242432"/>
    </source>
</evidence>
<comment type="cofactor">
    <cofactor evidence="10">
        <name>Zn(2+)</name>
        <dbReference type="ChEBI" id="CHEBI:29105"/>
    </cofactor>
    <text evidence="10">Binds 1 zinc ion per subunit.</text>
</comment>
<dbReference type="Pfam" id="PF19269">
    <property type="entry name" value="Anticodon_2"/>
    <property type="match status" value="1"/>
</dbReference>
<dbReference type="FunFam" id="3.40.50.620:FF:000007">
    <property type="entry name" value="Glutamate--tRNA ligase"/>
    <property type="match status" value="1"/>
</dbReference>
<dbReference type="InterPro" id="IPR033910">
    <property type="entry name" value="GluRS_core"/>
</dbReference>
<dbReference type="GO" id="GO:0008270">
    <property type="term" value="F:zinc ion binding"/>
    <property type="evidence" value="ECO:0007669"/>
    <property type="project" value="UniProtKB-UniRule"/>
</dbReference>
<dbReference type="PRINTS" id="PR00987">
    <property type="entry name" value="TRNASYNTHGLU"/>
</dbReference>
<evidence type="ECO:0000256" key="2">
    <source>
        <dbReference type="ARBA" id="ARBA00007894"/>
    </source>
</evidence>
<dbReference type="PANTHER" id="PTHR43311:SF2">
    <property type="entry name" value="GLUTAMATE--TRNA LIGASE, MITOCHONDRIAL-RELATED"/>
    <property type="match status" value="1"/>
</dbReference>
<evidence type="ECO:0000256" key="9">
    <source>
        <dbReference type="ARBA" id="ARBA00023146"/>
    </source>
</evidence>
<accession>A0A1T4VP98</accession>
<dbReference type="InterPro" id="IPR020058">
    <property type="entry name" value="Glu/Gln-tRNA-synth_Ib_cat-dom"/>
</dbReference>
<keyword evidence="9 10" id="KW-0030">Aminoacyl-tRNA synthetase</keyword>
<evidence type="ECO:0000259" key="11">
    <source>
        <dbReference type="Pfam" id="PF00749"/>
    </source>
</evidence>
<evidence type="ECO:0000256" key="6">
    <source>
        <dbReference type="ARBA" id="ARBA00022741"/>
    </source>
</evidence>
<dbReference type="InterPro" id="IPR008925">
    <property type="entry name" value="aa_tRNA-synth_I_cd-bd_sf"/>
</dbReference>
<dbReference type="AlphaFoldDB" id="A0A1T4VP98"/>
<feature type="short sequence motif" description="'HIGH' region" evidence="10">
    <location>
        <begin position="9"/>
        <end position="19"/>
    </location>
</feature>
<dbReference type="InterPro" id="IPR020751">
    <property type="entry name" value="aa-tRNA-synth_I_codon-bd_sub2"/>
</dbReference>
<dbReference type="NCBIfam" id="NF004314">
    <property type="entry name" value="PRK05710.1-3"/>
    <property type="match status" value="1"/>
</dbReference>
<keyword evidence="6 10" id="KW-0547">Nucleotide-binding</keyword>
<dbReference type="Gene3D" id="1.10.10.350">
    <property type="match status" value="1"/>
</dbReference>
<dbReference type="EMBL" id="FUXX01000037">
    <property type="protein sequence ID" value="SKA66725.1"/>
    <property type="molecule type" value="Genomic_DNA"/>
</dbReference>
<proteinExistence type="inferred from homology"/>
<feature type="domain" description="Aminoacyl-tRNA synthetase class I anticodon-binding" evidence="12">
    <location>
        <begin position="319"/>
        <end position="462"/>
    </location>
</feature>
<dbReference type="GO" id="GO:0004818">
    <property type="term" value="F:glutamate-tRNA ligase activity"/>
    <property type="evidence" value="ECO:0007669"/>
    <property type="project" value="UniProtKB-UniRule"/>
</dbReference>
<dbReference type="InterPro" id="IPR004527">
    <property type="entry name" value="Glu-tRNA-ligase_bac/mito"/>
</dbReference>
<evidence type="ECO:0000256" key="10">
    <source>
        <dbReference type="HAMAP-Rule" id="MF_00022"/>
    </source>
</evidence>
<comment type="similarity">
    <text evidence="2 10">Belongs to the class-I aminoacyl-tRNA synthetase family. Glutamate--tRNA ligase type 1 subfamily.</text>
</comment>
<dbReference type="PROSITE" id="PS00178">
    <property type="entry name" value="AA_TRNA_LIGASE_I"/>
    <property type="match status" value="1"/>
</dbReference>
<dbReference type="InterPro" id="IPR000924">
    <property type="entry name" value="Glu/Gln-tRNA-synth"/>
</dbReference>
<keyword evidence="10" id="KW-0862">Zinc</keyword>
<gene>
    <name evidence="10" type="primary">gltX</name>
    <name evidence="13" type="ORF">SAMN02745213_01856</name>
</gene>
<dbReference type="InterPro" id="IPR001412">
    <property type="entry name" value="aa-tRNA-synth_I_CS"/>
</dbReference>
<dbReference type="GO" id="GO:0005524">
    <property type="term" value="F:ATP binding"/>
    <property type="evidence" value="ECO:0007669"/>
    <property type="project" value="UniProtKB-UniRule"/>
</dbReference>
<keyword evidence="7 10" id="KW-0067">ATP-binding</keyword>
<dbReference type="RefSeq" id="WP_078929223.1">
    <property type="nucleotide sequence ID" value="NZ_FUXX01000037.1"/>
</dbReference>
<dbReference type="GO" id="GO:0006424">
    <property type="term" value="P:glutamyl-tRNA aminoacylation"/>
    <property type="evidence" value="ECO:0007669"/>
    <property type="project" value="UniProtKB-UniRule"/>
</dbReference>
<feature type="binding site" evidence="10">
    <location>
        <position position="127"/>
    </location>
    <ligand>
        <name>Zn(2+)</name>
        <dbReference type="ChEBI" id="CHEBI:29105"/>
    </ligand>
</feature>
<reference evidence="14" key="1">
    <citation type="submission" date="2017-02" db="EMBL/GenBank/DDBJ databases">
        <authorList>
            <person name="Varghese N."/>
            <person name="Submissions S."/>
        </authorList>
    </citation>
    <scope>NUCLEOTIDE SEQUENCE [LARGE SCALE GENOMIC DNA]</scope>
    <source>
        <strain evidence="14">DSM 3072</strain>
    </source>
</reference>
<dbReference type="PANTHER" id="PTHR43311">
    <property type="entry name" value="GLUTAMATE--TRNA LIGASE"/>
    <property type="match status" value="1"/>
</dbReference>
<dbReference type="InterPro" id="IPR045462">
    <property type="entry name" value="aa-tRNA-synth_I_cd-bd"/>
</dbReference>
<organism evidence="13 14">
    <name type="scientific">Succinivibrio dextrinosolvens DSM 3072</name>
    <dbReference type="NCBI Taxonomy" id="1123324"/>
    <lineage>
        <taxon>Bacteria</taxon>
        <taxon>Pseudomonadati</taxon>
        <taxon>Pseudomonadota</taxon>
        <taxon>Gammaproteobacteria</taxon>
        <taxon>Aeromonadales</taxon>
        <taxon>Succinivibrionaceae</taxon>
        <taxon>Succinivibrio</taxon>
    </lineage>
</organism>
<keyword evidence="5 10" id="KW-0436">Ligase</keyword>
<evidence type="ECO:0000313" key="13">
    <source>
        <dbReference type="EMBL" id="SKA66725.1"/>
    </source>
</evidence>
<dbReference type="SUPFAM" id="SSF52374">
    <property type="entry name" value="Nucleotidylyl transferase"/>
    <property type="match status" value="1"/>
</dbReference>
<feature type="short sequence motif" description="'KMSKS' region" evidence="10">
    <location>
        <begin position="237"/>
        <end position="241"/>
    </location>
</feature>
<dbReference type="EC" id="6.1.1.17" evidence="10"/>
<feature type="binding site" evidence="10">
    <location>
        <position position="98"/>
    </location>
    <ligand>
        <name>Zn(2+)</name>
        <dbReference type="ChEBI" id="CHEBI:29105"/>
    </ligand>
</feature>
<keyword evidence="4 10" id="KW-0963">Cytoplasm</keyword>
<dbReference type="NCBIfam" id="TIGR00464">
    <property type="entry name" value="gltX_bact"/>
    <property type="match status" value="1"/>
</dbReference>
<evidence type="ECO:0000256" key="3">
    <source>
        <dbReference type="ARBA" id="ARBA00011245"/>
    </source>
</evidence>